<comment type="caution">
    <text evidence="5">The sequence shown here is derived from an EMBL/GenBank/DDBJ whole genome shotgun (WGS) entry which is preliminary data.</text>
</comment>
<dbReference type="InterPro" id="IPR002110">
    <property type="entry name" value="Ankyrin_rpt"/>
</dbReference>
<dbReference type="OrthoDB" id="194358at2759"/>
<dbReference type="Gene3D" id="1.25.40.20">
    <property type="entry name" value="Ankyrin repeat-containing domain"/>
    <property type="match status" value="1"/>
</dbReference>
<protein>
    <submittedName>
        <fullName evidence="5">Uncharacterized protein</fullName>
    </submittedName>
</protein>
<dbReference type="PANTHER" id="PTHR24171">
    <property type="entry name" value="ANKYRIN REPEAT DOMAIN-CONTAINING PROTEIN 39-RELATED"/>
    <property type="match status" value="1"/>
</dbReference>
<reference evidence="5" key="1">
    <citation type="submission" date="2021-11" db="EMBL/GenBank/DDBJ databases">
        <authorList>
            <consortium name="Genoscope - CEA"/>
            <person name="William W."/>
        </authorList>
    </citation>
    <scope>NUCLEOTIDE SEQUENCE</scope>
</reference>
<keyword evidence="2 3" id="KW-0040">ANK repeat</keyword>
<dbReference type="SMART" id="SM00248">
    <property type="entry name" value="ANK"/>
    <property type="match status" value="3"/>
</dbReference>
<sequence length="591" mass="65072">MAKSTKEATAEGAKVTTVATGEHATADAPVEPETGFPLYAMRMRDFLELTRLEPHNTLAAKGLVVPVDFSGEHRGERLNFVSHQWLAYAEADPEGAHLKTMQAIFRMAIAGESIFRSEEDWNAYSKGYTAENAGSASTKHASATQGSFGDEESVLRSEAHFLASIADGWVWMDYISIPQTITCTTTEETLRVLAEQKAAIHAIPSYVQHAQNFWICAPAGVRHADAGFEADYETWLARGWCRMEEAVLNLVRLGDGRPLLVTQPFGEPPRVRTLDKIDRAWNMTQRKTAVLTGAFSCCRLGHKVTSADGSVTPIACDKLELRRVLHGLFERQLKYVWSQLDAEGHREAPFEERVGASMKGSIQAFWNIWTFVTLKPLVLAETTEEPDFVAEGWSAPAAEITRDDYEAFCGRGDGRQGGYDSHPERDMNMMGWNCAMMGHLPMLKYCVETLGVSPTFKNAFGMSQLMMCGRFGHARCMRYLCEHLVAHGQRDEIDYVSGGLGLSAMGDAAKGGHADCIRCLIEFGAFVNPKRKNGKLPLHEAAANGHTECVRLLVEAGADVEARDNEGKTPAEHAAESMPVRHAVLEVLGQS</sequence>
<dbReference type="InterPro" id="IPR036770">
    <property type="entry name" value="Ankyrin_rpt-contain_sf"/>
</dbReference>
<gene>
    <name evidence="5" type="ORF">PECAL_2P25350</name>
</gene>
<dbReference type="PROSITE" id="PS50088">
    <property type="entry name" value="ANK_REPEAT"/>
    <property type="match status" value="1"/>
</dbReference>
<evidence type="ECO:0000256" key="4">
    <source>
        <dbReference type="SAM" id="MobiDB-lite"/>
    </source>
</evidence>
<accession>A0A8J2SB57</accession>
<evidence type="ECO:0000313" key="6">
    <source>
        <dbReference type="Proteomes" id="UP000789595"/>
    </source>
</evidence>
<keyword evidence="6" id="KW-1185">Reference proteome</keyword>
<proteinExistence type="predicted"/>
<evidence type="ECO:0000256" key="3">
    <source>
        <dbReference type="PROSITE-ProRule" id="PRU00023"/>
    </source>
</evidence>
<feature type="region of interest" description="Disordered" evidence="4">
    <location>
        <begin position="1"/>
        <end position="30"/>
    </location>
</feature>
<evidence type="ECO:0000313" key="5">
    <source>
        <dbReference type="EMBL" id="CAH0369413.1"/>
    </source>
</evidence>
<dbReference type="Pfam" id="PF12796">
    <property type="entry name" value="Ank_2"/>
    <property type="match status" value="1"/>
</dbReference>
<feature type="repeat" description="ANK" evidence="3">
    <location>
        <begin position="533"/>
        <end position="565"/>
    </location>
</feature>
<evidence type="ECO:0000256" key="2">
    <source>
        <dbReference type="ARBA" id="ARBA00023043"/>
    </source>
</evidence>
<evidence type="ECO:0000256" key="1">
    <source>
        <dbReference type="ARBA" id="ARBA00022737"/>
    </source>
</evidence>
<keyword evidence="1" id="KW-0677">Repeat</keyword>
<dbReference type="Proteomes" id="UP000789595">
    <property type="component" value="Unassembled WGS sequence"/>
</dbReference>
<dbReference type="EMBL" id="CAKKNE010000002">
    <property type="protein sequence ID" value="CAH0369413.1"/>
    <property type="molecule type" value="Genomic_DNA"/>
</dbReference>
<dbReference type="AlphaFoldDB" id="A0A8J2SB57"/>
<dbReference type="PROSITE" id="PS50297">
    <property type="entry name" value="ANK_REP_REGION"/>
    <property type="match status" value="1"/>
</dbReference>
<organism evidence="5 6">
    <name type="scientific">Pelagomonas calceolata</name>
    <dbReference type="NCBI Taxonomy" id="35677"/>
    <lineage>
        <taxon>Eukaryota</taxon>
        <taxon>Sar</taxon>
        <taxon>Stramenopiles</taxon>
        <taxon>Ochrophyta</taxon>
        <taxon>Pelagophyceae</taxon>
        <taxon>Pelagomonadales</taxon>
        <taxon>Pelagomonadaceae</taxon>
        <taxon>Pelagomonas</taxon>
    </lineage>
</organism>
<name>A0A8J2SB57_9STRA</name>
<dbReference type="SUPFAM" id="SSF48403">
    <property type="entry name" value="Ankyrin repeat"/>
    <property type="match status" value="1"/>
</dbReference>